<gene>
    <name evidence="2" type="ORF">E1283_13890</name>
</gene>
<evidence type="ECO:0000313" key="3">
    <source>
        <dbReference type="Proteomes" id="UP000295345"/>
    </source>
</evidence>
<sequence length="132" mass="15035">MADKLAIATVVVVYVVTLVFLRVALRLWLREPHGRPRRRHPERRGWPELIRQLALTYVGGWLLLMVVILCYYGGLARHRPDFAVHAATGTLSLMGLTFPFFLAVTWLTTRPAFRRLVARLPGAGRFRRGADS</sequence>
<dbReference type="InterPro" id="IPR046223">
    <property type="entry name" value="DUF6256"/>
</dbReference>
<evidence type="ECO:0000256" key="1">
    <source>
        <dbReference type="SAM" id="Phobius"/>
    </source>
</evidence>
<name>A0A4R4TBV9_9ACTN</name>
<dbReference type="OrthoDB" id="4332293at2"/>
<dbReference type="Pfam" id="PF19770">
    <property type="entry name" value="DUF6256"/>
    <property type="match status" value="1"/>
</dbReference>
<dbReference type="Proteomes" id="UP000295345">
    <property type="component" value="Unassembled WGS sequence"/>
</dbReference>
<comment type="caution">
    <text evidence="2">The sequence shown here is derived from an EMBL/GenBank/DDBJ whole genome shotgun (WGS) entry which is preliminary data.</text>
</comment>
<organism evidence="2 3">
    <name type="scientific">Streptomyces hainanensis</name>
    <dbReference type="NCBI Taxonomy" id="402648"/>
    <lineage>
        <taxon>Bacteria</taxon>
        <taxon>Bacillati</taxon>
        <taxon>Actinomycetota</taxon>
        <taxon>Actinomycetes</taxon>
        <taxon>Kitasatosporales</taxon>
        <taxon>Streptomycetaceae</taxon>
        <taxon>Streptomyces</taxon>
    </lineage>
</organism>
<accession>A0A4R4TBV9</accession>
<protein>
    <submittedName>
        <fullName evidence="2">Uncharacterized protein</fullName>
    </submittedName>
</protein>
<proteinExistence type="predicted"/>
<reference evidence="2 3" key="1">
    <citation type="submission" date="2019-03" db="EMBL/GenBank/DDBJ databases">
        <title>Draft genome sequences of novel Actinobacteria.</title>
        <authorList>
            <person name="Sahin N."/>
            <person name="Ay H."/>
            <person name="Saygin H."/>
        </authorList>
    </citation>
    <scope>NUCLEOTIDE SEQUENCE [LARGE SCALE GENOMIC DNA]</scope>
    <source>
        <strain evidence="2 3">DSM 41900</strain>
    </source>
</reference>
<keyword evidence="1" id="KW-0472">Membrane</keyword>
<feature type="transmembrane region" description="Helical" evidence="1">
    <location>
        <begin position="86"/>
        <end position="109"/>
    </location>
</feature>
<keyword evidence="1" id="KW-0812">Transmembrane</keyword>
<evidence type="ECO:0000313" key="2">
    <source>
        <dbReference type="EMBL" id="TDC74968.1"/>
    </source>
</evidence>
<dbReference type="AlphaFoldDB" id="A0A4R4TBV9"/>
<keyword evidence="1" id="KW-1133">Transmembrane helix</keyword>
<dbReference type="RefSeq" id="WP_132818325.1">
    <property type="nucleotide sequence ID" value="NZ_SMKI01000125.1"/>
</dbReference>
<keyword evidence="3" id="KW-1185">Reference proteome</keyword>
<dbReference type="EMBL" id="SMKI01000125">
    <property type="protein sequence ID" value="TDC74968.1"/>
    <property type="molecule type" value="Genomic_DNA"/>
</dbReference>
<feature type="transmembrane region" description="Helical" evidence="1">
    <location>
        <begin position="6"/>
        <end position="29"/>
    </location>
</feature>
<feature type="transmembrane region" description="Helical" evidence="1">
    <location>
        <begin position="49"/>
        <end position="74"/>
    </location>
</feature>